<feature type="domain" description="Luciferase-like" evidence="1">
    <location>
        <begin position="15"/>
        <end position="226"/>
    </location>
</feature>
<dbReference type="SUPFAM" id="SSF51679">
    <property type="entry name" value="Bacterial luciferase-like"/>
    <property type="match status" value="1"/>
</dbReference>
<dbReference type="AlphaFoldDB" id="A0A3B8G5Q2"/>
<dbReference type="Gene3D" id="3.20.20.30">
    <property type="entry name" value="Luciferase-like domain"/>
    <property type="match status" value="1"/>
</dbReference>
<organism evidence="2">
    <name type="scientific">Streptomyces sp. SoC090715LN-16</name>
    <dbReference type="NCBI Taxonomy" id="1898658"/>
    <lineage>
        <taxon>Bacteria</taxon>
        <taxon>Bacillati</taxon>
        <taxon>Actinomycetota</taxon>
        <taxon>Actinomycetes</taxon>
        <taxon>Kitasatosporales</taxon>
        <taxon>Streptomycetaceae</taxon>
        <taxon>Streptomyces</taxon>
    </lineage>
</organism>
<evidence type="ECO:0000313" key="2">
    <source>
        <dbReference type="EMBL" id="BBE36486.1"/>
    </source>
</evidence>
<proteinExistence type="predicted"/>
<dbReference type="InterPro" id="IPR011251">
    <property type="entry name" value="Luciferase-like_dom"/>
</dbReference>
<dbReference type="Pfam" id="PF00296">
    <property type="entry name" value="Bac_luciferase"/>
    <property type="match status" value="1"/>
</dbReference>
<evidence type="ECO:0000259" key="1">
    <source>
        <dbReference type="Pfam" id="PF00296"/>
    </source>
</evidence>
<sequence length="279" mass="30310">MQIGIGLPSNIPGVRRTQLLEWARRAEARGFSTLAANDRLVYDNLEPLIALSAAAAVTTRIRLATTILIAPLRANPVLLAKQAASLNRLADGRLTLGLAPGGRQDDFTTSDLDFHTRGHTLDHHLTRLHDTWNNPDIGPHHTTPRLLIGGFTPTSFTRAATHADGWIAGGGDPDFFRHCAQQAHTAWHTAHRTDTPHLTATSHFVIGAEAEARARRFLLDYFAFAGPHAREIVDSSLKVDEADIKATVDACANAGADELILFSVDPDPDQVDRLADIVL</sequence>
<dbReference type="InterPro" id="IPR051260">
    <property type="entry name" value="Diverse_substr_monoxygenases"/>
</dbReference>
<reference evidence="2" key="1">
    <citation type="journal article" date="2018" name="ACS Chem. Biol.">
        <title>Discovery of an Antibacterial Isoindolinone-Containing Tetracyclic Polyketide by Cryptic Gene Activation and Characterization of Its Biosynthetic Gene Cluster.</title>
        <authorList>
            <person name="Thong W.L."/>
            <person name="Shin-ya K."/>
            <person name="Nishiyama M."/>
            <person name="Kuzuyama T."/>
        </authorList>
    </citation>
    <scope>NUCLEOTIDE SEQUENCE</scope>
    <source>
        <strain evidence="2">SoC090715LN-16</strain>
    </source>
</reference>
<protein>
    <recommendedName>
        <fullName evidence="1">Luciferase-like domain-containing protein</fullName>
    </recommendedName>
</protein>
<dbReference type="GO" id="GO:0016705">
    <property type="term" value="F:oxidoreductase activity, acting on paired donors, with incorporation or reduction of molecular oxygen"/>
    <property type="evidence" value="ECO:0007669"/>
    <property type="project" value="InterPro"/>
</dbReference>
<dbReference type="PANTHER" id="PTHR30011">
    <property type="entry name" value="ALKANESULFONATE MONOOXYGENASE-RELATED"/>
    <property type="match status" value="1"/>
</dbReference>
<dbReference type="InterPro" id="IPR036661">
    <property type="entry name" value="Luciferase-like_sf"/>
</dbReference>
<dbReference type="EMBL" id="LC386909">
    <property type="protein sequence ID" value="BBE36486.1"/>
    <property type="molecule type" value="Genomic_DNA"/>
</dbReference>
<name>A0A3B8G5Q2_9ACTN</name>
<accession>A0A3B8G5Q2</accession>
<dbReference type="PANTHER" id="PTHR30011:SF32">
    <property type="entry name" value="CONSERVED PROTEIN"/>
    <property type="match status" value="1"/>
</dbReference>
<gene>
    <name evidence="2" type="primary">idmB38</name>
</gene>